<evidence type="ECO:0000313" key="16">
    <source>
        <dbReference type="EMBL" id="ODB97330.1"/>
    </source>
</evidence>
<name>A0A1E2URL1_9GAMM</name>
<dbReference type="Gene3D" id="3.40.50.720">
    <property type="entry name" value="NAD(P)-binding Rossmann-like Domain"/>
    <property type="match status" value="1"/>
</dbReference>
<feature type="active site" description="Proton donor" evidence="12">
    <location>
        <position position="192"/>
    </location>
</feature>
<proteinExistence type="inferred from homology"/>
<dbReference type="GO" id="GO:0006098">
    <property type="term" value="P:pentose-phosphate shunt"/>
    <property type="evidence" value="ECO:0007669"/>
    <property type="project" value="UniProtKB-UniPathway"/>
</dbReference>
<evidence type="ECO:0000256" key="3">
    <source>
        <dbReference type="ARBA" id="ARBA00008419"/>
    </source>
</evidence>
<dbReference type="EC" id="1.1.1.44" evidence="5 11"/>
<feature type="binding site" description="in other chain" evidence="13">
    <location>
        <begin position="131"/>
        <end position="133"/>
    </location>
    <ligand>
        <name>substrate</name>
        <note>ligand shared between dimeric partners</note>
    </ligand>
</feature>
<evidence type="ECO:0000256" key="2">
    <source>
        <dbReference type="ARBA" id="ARBA00004874"/>
    </source>
</evidence>
<dbReference type="InterPro" id="IPR008927">
    <property type="entry name" value="6-PGluconate_DH-like_C_sf"/>
</dbReference>
<evidence type="ECO:0000256" key="4">
    <source>
        <dbReference type="ARBA" id="ARBA00011738"/>
    </source>
</evidence>
<dbReference type="InterPro" id="IPR036291">
    <property type="entry name" value="NAD(P)-bd_dom_sf"/>
</dbReference>
<dbReference type="InterPro" id="IPR013328">
    <property type="entry name" value="6PGD_dom2"/>
</dbReference>
<dbReference type="SUPFAM" id="SSF51735">
    <property type="entry name" value="NAD(P)-binding Rossmann-fold domains"/>
    <property type="match status" value="1"/>
</dbReference>
<evidence type="ECO:0000256" key="13">
    <source>
        <dbReference type="PIRSR" id="PIRSR000109-2"/>
    </source>
</evidence>
<sequence length="474" mass="51767">MSDSQQFHIGLIGLGVMGRNLALNMEEKGFPVAVWNRRSSSLNEFLQENQGKQFGGHPELSGFVAMLERPRRILLMIKAGDPVDQVIEQLLPLLEPGDIIMDGGNSWFEDTQRREARLRELGLHYVGVGISGGEEGARHGPSMMPGGSADSYAEVKSVFEAITAQTEAGPCVTHVGPDGAGHFVKMVHNGIEYADMQLLAEAYDLMARGLGLQEQDIAEVFDQWNQGPMESFLVELSAQVMKVMDHETGKPLVSLVMDKAGQKGTGRWTVQAALEQGVAVPGISAAVDARVLSSMKQQRVAAADLLKGPGTSAGVDHKAMLADLHGAIYASRITAYAQGMALIRSASDRYQWSVDLAETARIWKGGCIIRARLLDPIRAAFSNDPEPANLMIDSEMSHQLQGLQGAWRRVTGFALTAGIPLPVMGACLNYFDSYRTERLPQNLIQAQRDAFGAHTYERTDHPEWGFVHSEWLDS</sequence>
<dbReference type="InterPro" id="IPR006184">
    <property type="entry name" value="6PGdom_BS"/>
</dbReference>
<feature type="binding site" description="in other chain" evidence="13">
    <location>
        <position position="290"/>
    </location>
    <ligand>
        <name>substrate</name>
        <note>ligand shared between dimeric partners</note>
    </ligand>
</feature>
<evidence type="ECO:0000256" key="14">
    <source>
        <dbReference type="RuleBase" id="RU000485"/>
    </source>
</evidence>
<keyword evidence="8 14" id="KW-0311">Gluconate utilization</keyword>
<dbReference type="Proteomes" id="UP000094849">
    <property type="component" value="Unassembled WGS sequence"/>
</dbReference>
<dbReference type="InterPro" id="IPR006113">
    <property type="entry name" value="6PGDH_Gnd/GntZ"/>
</dbReference>
<dbReference type="SMART" id="SM01350">
    <property type="entry name" value="6PGD"/>
    <property type="match status" value="1"/>
</dbReference>
<dbReference type="Pfam" id="PF03446">
    <property type="entry name" value="NAD_binding_2"/>
    <property type="match status" value="1"/>
</dbReference>
<dbReference type="PIRSF" id="PIRSF000109">
    <property type="entry name" value="6PGD"/>
    <property type="match status" value="1"/>
</dbReference>
<dbReference type="AlphaFoldDB" id="A0A1E2URL1"/>
<dbReference type="PROSITE" id="PS00461">
    <property type="entry name" value="6PGD"/>
    <property type="match status" value="1"/>
</dbReference>
<evidence type="ECO:0000256" key="7">
    <source>
        <dbReference type="ARBA" id="ARBA00023002"/>
    </source>
</evidence>
<dbReference type="Gene3D" id="1.10.1040.10">
    <property type="entry name" value="N-(1-d-carboxylethyl)-l-norvaline Dehydrogenase, domain 2"/>
    <property type="match status" value="1"/>
</dbReference>
<dbReference type="STRING" id="1818881.A3196_11495"/>
<dbReference type="InterPro" id="IPR006114">
    <property type="entry name" value="6PGDH_C"/>
</dbReference>
<dbReference type="GO" id="GO:0050661">
    <property type="term" value="F:NADP binding"/>
    <property type="evidence" value="ECO:0007669"/>
    <property type="project" value="InterPro"/>
</dbReference>
<dbReference type="FunFam" id="3.40.50.720:FF:000007">
    <property type="entry name" value="6-phosphogluconate dehydrogenase, decarboxylating"/>
    <property type="match status" value="1"/>
</dbReference>
<evidence type="ECO:0000256" key="12">
    <source>
        <dbReference type="PIRSR" id="PIRSR000109-1"/>
    </source>
</evidence>
<feature type="binding site" description="in other chain" evidence="13">
    <location>
        <position position="193"/>
    </location>
    <ligand>
        <name>substrate</name>
        <note>ligand shared between dimeric partners</note>
    </ligand>
</feature>
<comment type="caution">
    <text evidence="16">The sequence shown here is derived from an EMBL/GenBank/DDBJ whole genome shotgun (WGS) entry which is preliminary data.</text>
</comment>
<feature type="active site" description="Proton acceptor" evidence="12">
    <location>
        <position position="185"/>
    </location>
</feature>
<dbReference type="PANTHER" id="PTHR11811">
    <property type="entry name" value="6-PHOSPHOGLUCONATE DEHYDROGENASE"/>
    <property type="match status" value="1"/>
</dbReference>
<keyword evidence="9 11" id="KW-0570">Pentose shunt</keyword>
<dbReference type="Pfam" id="PF00393">
    <property type="entry name" value="6PGD"/>
    <property type="match status" value="1"/>
</dbReference>
<comment type="function">
    <text evidence="1 11">Catalyzes the oxidative decarboxylation of 6-phosphogluconate to ribulose 5-phosphate and CO(2), with concomitant reduction of NADP to NADPH.</text>
</comment>
<dbReference type="EMBL" id="LVJZ01000003">
    <property type="protein sequence ID" value="ODB97330.1"/>
    <property type="molecule type" value="Genomic_DNA"/>
</dbReference>
<dbReference type="UniPathway" id="UPA00115">
    <property type="reaction ID" value="UER00410"/>
</dbReference>
<dbReference type="Gene3D" id="1.20.5.320">
    <property type="entry name" value="6-Phosphogluconate Dehydrogenase, domain 3"/>
    <property type="match status" value="1"/>
</dbReference>
<evidence type="ECO:0000256" key="6">
    <source>
        <dbReference type="ARBA" id="ARBA00018193"/>
    </source>
</evidence>
<feature type="binding site" description="in other chain" evidence="13">
    <location>
        <position position="263"/>
    </location>
    <ligand>
        <name>substrate</name>
        <note>ligand shared between dimeric partners</note>
    </ligand>
</feature>
<organism evidence="16 17">
    <name type="scientific">Candidatus Thiodiazotropha endoloripes</name>
    <dbReference type="NCBI Taxonomy" id="1818881"/>
    <lineage>
        <taxon>Bacteria</taxon>
        <taxon>Pseudomonadati</taxon>
        <taxon>Pseudomonadota</taxon>
        <taxon>Gammaproteobacteria</taxon>
        <taxon>Chromatiales</taxon>
        <taxon>Sedimenticolaceae</taxon>
        <taxon>Candidatus Thiodiazotropha</taxon>
    </lineage>
</organism>
<comment type="subunit">
    <text evidence="4 11">Homodimer.</text>
</comment>
<feature type="binding site" evidence="13">
    <location>
        <position position="454"/>
    </location>
    <ligand>
        <name>substrate</name>
        <note>ligand shared between dimeric partners</note>
    </ligand>
</feature>
<dbReference type="GO" id="GO:0004616">
    <property type="term" value="F:phosphogluconate dehydrogenase (decarboxylating) activity"/>
    <property type="evidence" value="ECO:0007669"/>
    <property type="project" value="UniProtKB-EC"/>
</dbReference>
<dbReference type="SUPFAM" id="SSF48179">
    <property type="entry name" value="6-phosphogluconate dehydrogenase C-terminal domain-like"/>
    <property type="match status" value="1"/>
</dbReference>
<keyword evidence="11 14" id="KW-0521">NADP</keyword>
<evidence type="ECO:0000313" key="17">
    <source>
        <dbReference type="Proteomes" id="UP000094849"/>
    </source>
</evidence>
<feature type="binding site" description="in other chain" evidence="13">
    <location>
        <begin position="188"/>
        <end position="189"/>
    </location>
    <ligand>
        <name>substrate</name>
        <note>ligand shared between dimeric partners</note>
    </ligand>
</feature>
<keyword evidence="17" id="KW-1185">Reference proteome</keyword>
<evidence type="ECO:0000256" key="8">
    <source>
        <dbReference type="ARBA" id="ARBA00023064"/>
    </source>
</evidence>
<evidence type="ECO:0000256" key="10">
    <source>
        <dbReference type="ARBA" id="ARBA00048640"/>
    </source>
</evidence>
<evidence type="ECO:0000256" key="9">
    <source>
        <dbReference type="ARBA" id="ARBA00023126"/>
    </source>
</evidence>
<evidence type="ECO:0000256" key="1">
    <source>
        <dbReference type="ARBA" id="ARBA00002526"/>
    </source>
</evidence>
<accession>A0A1E2URL1</accession>
<evidence type="ECO:0000256" key="5">
    <source>
        <dbReference type="ARBA" id="ARBA00013011"/>
    </source>
</evidence>
<protein>
    <recommendedName>
        <fullName evidence="6 11">6-phosphogluconate dehydrogenase, decarboxylating</fullName>
        <ecNumber evidence="5 11">1.1.1.44</ecNumber>
    </recommendedName>
</protein>
<comment type="catalytic activity">
    <reaction evidence="10 11 14">
        <text>6-phospho-D-gluconate + NADP(+) = D-ribulose 5-phosphate + CO2 + NADPH</text>
        <dbReference type="Rhea" id="RHEA:10116"/>
        <dbReference type="ChEBI" id="CHEBI:16526"/>
        <dbReference type="ChEBI" id="CHEBI:57783"/>
        <dbReference type="ChEBI" id="CHEBI:58121"/>
        <dbReference type="ChEBI" id="CHEBI:58349"/>
        <dbReference type="ChEBI" id="CHEBI:58759"/>
        <dbReference type="EC" id="1.1.1.44"/>
    </reaction>
</comment>
<evidence type="ECO:0000256" key="11">
    <source>
        <dbReference type="PIRNR" id="PIRNR000109"/>
    </source>
</evidence>
<dbReference type="NCBIfam" id="TIGR00873">
    <property type="entry name" value="gnd"/>
    <property type="match status" value="1"/>
</dbReference>
<feature type="binding site" description="in other chain" evidence="13">
    <location>
        <position position="105"/>
    </location>
    <ligand>
        <name>substrate</name>
        <note>ligand shared between dimeric partners</note>
    </ligand>
</feature>
<feature type="domain" description="6-phosphogluconate dehydrogenase C-terminal" evidence="15">
    <location>
        <begin position="181"/>
        <end position="472"/>
    </location>
</feature>
<reference evidence="16 17" key="1">
    <citation type="submission" date="2016-03" db="EMBL/GenBank/DDBJ databases">
        <title>Chemosynthetic sulphur-oxidizing symbionts of marine invertebrate animals are capable of nitrogen fixation.</title>
        <authorList>
            <person name="Petersen J.M."/>
            <person name="Kemper A."/>
            <person name="Gruber-Vodicka H."/>
            <person name="Cardini U."/>
            <person name="Geest Mvander."/>
            <person name="Kleiner M."/>
            <person name="Bulgheresi S."/>
            <person name="Fussmann M."/>
            <person name="Herbold C."/>
            <person name="Seah B.K.B."/>
            <person name="Antony C.Paul."/>
            <person name="Liu D."/>
            <person name="Belitz A."/>
            <person name="Weber M."/>
        </authorList>
    </citation>
    <scope>NUCLEOTIDE SEQUENCE [LARGE SCALE GENOMIC DNA]</scope>
    <source>
        <strain evidence="16">G_D</strain>
    </source>
</reference>
<feature type="binding site" evidence="13">
    <location>
        <position position="448"/>
    </location>
    <ligand>
        <name>substrate</name>
        <note>ligand shared between dimeric partners</note>
    </ligand>
</feature>
<dbReference type="InterPro" id="IPR006115">
    <property type="entry name" value="6PGDH_NADP-bd"/>
</dbReference>
<comment type="similarity">
    <text evidence="3 11 14">Belongs to the 6-phosphogluconate dehydrogenase family.</text>
</comment>
<keyword evidence="7 11" id="KW-0560">Oxidoreductase</keyword>
<evidence type="ECO:0000259" key="15">
    <source>
        <dbReference type="SMART" id="SM01350"/>
    </source>
</evidence>
<gene>
    <name evidence="16" type="ORF">A3196_11495</name>
</gene>
<dbReference type="NCBIfam" id="NF006765">
    <property type="entry name" value="PRK09287.1"/>
    <property type="match status" value="1"/>
</dbReference>
<dbReference type="PRINTS" id="PR00076">
    <property type="entry name" value="6PGDHDRGNASE"/>
</dbReference>
<dbReference type="InterPro" id="IPR006183">
    <property type="entry name" value="Pgluconate_DH"/>
</dbReference>
<comment type="pathway">
    <text evidence="2 11 14">Carbohydrate degradation; pentose phosphate pathway; D-ribulose 5-phosphate from D-glucose 6-phosphate (oxidative stage): step 3/3.</text>
</comment>
<dbReference type="GO" id="GO:0019521">
    <property type="term" value="P:D-gluconate metabolic process"/>
    <property type="evidence" value="ECO:0007669"/>
    <property type="project" value="UniProtKB-KW"/>
</dbReference>
<dbReference type="FunFam" id="1.10.1040.10:FF:000002">
    <property type="entry name" value="6-phosphogluconate dehydrogenase, decarboxylating"/>
    <property type="match status" value="1"/>
</dbReference>
<dbReference type="RefSeq" id="WP_069024493.1">
    <property type="nucleotide sequence ID" value="NZ_LVJZ01000003.1"/>
</dbReference>